<dbReference type="OrthoDB" id="9981115at2759"/>
<name>A0A177AV50_9BILA</name>
<comment type="subcellular location">
    <subcellularLocation>
        <location evidence="1">Cytoplasm</location>
    </subcellularLocation>
</comment>
<feature type="coiled-coil region" evidence="3">
    <location>
        <begin position="41"/>
        <end position="94"/>
    </location>
</feature>
<dbReference type="PROSITE" id="PS51408">
    <property type="entry name" value="TRANSFERRIN_LIKE_4"/>
    <property type="match status" value="2"/>
</dbReference>
<feature type="region of interest" description="Disordered" evidence="4">
    <location>
        <begin position="317"/>
        <end position="344"/>
    </location>
</feature>
<protein>
    <submittedName>
        <fullName evidence="6">Serotransferrin</fullName>
    </submittedName>
</protein>
<feature type="domain" description="Transferrin-like" evidence="5">
    <location>
        <begin position="683"/>
        <end position="973"/>
    </location>
</feature>
<dbReference type="Pfam" id="PF01608">
    <property type="entry name" value="I_LWEQ"/>
    <property type="match status" value="1"/>
</dbReference>
<sequence>MILVSNVEYKFDLYQYGQLMESMQLLTLCMDNVEEKTAEVLKKKRQDSLEHEKTMNELKIKHDKEEKIRIKQEEKEMIENQKKKQKELKILEELNLTKDIIIELDNSIELSTNFEFHLKTLMKKIDADEDNEFNKNILDISNNFINNIKGMFENCKNVRIKEEYNKMLENQSIKSKLSLKKSIKNLAWLTEKYIQVLDSVIDYTECVEILVVTCRQISTSCSKLVYSSRRETDDSIDLMDILKSSSDVMRSVSSVIAECATIEPSNFDQFKDIDKLESDEIKILEIEKKTTISRLQNEIDKENEFIELLEGLENYYSDDEKESNQEASEDDVEELEDEEGEVGQENEGEDLVKICIYDTKSEKECINMAKSMNDVECIKKITIYDCISDVGQQKVDVMKVDAGLVGVVYDEFGLIPIVKEEYKDYDTSSLSVAVIKRKDKNKFQNLNDLRGSVLCSSGIQRLAGWIYPISHMMKEGIMNIIECNQAAKSVGSFFKMSCAVNSLLRIFNPFGNNPASLCKACGSTRSTHCLNDDEYAGESGAIKCLQKSGDVAFLRYGYLHRNSNFKKDYVLLCPTGNHVDMDESTVVKCNFGKTANDVYITSRWNSKEQKKEIIDNILKFGRLIISDRKKLPLLNDSINNNIISTDAVNLKELNEEEKFFQSYVGPVYLQKAAILNSCPIKYVRWCCISKQEMSKCELMIMAFESKSLSPKLNCILGKSVQDCLKMISLGHVDMMKIDAAELFYGALNYGIVPIAYEDYGYANPNYYYGVAVMRKKTSHLSLVNLKNAITCHSSISSYSGWVLPVLHIIGSDQIHPAMCQLHNAVGELLDSACVPGIFDDFFEVDHTPINLGQACSTDSSDHSKATTNENYFGESGAFRCLVENSGEIAFVRHTTILHNIGGNNPAHWARNRRIDDYEILCPGGGRESVYNWKICNLGIVPSNVVVTVGFKTEQERFIYWSLLNYGQQFFSSS</sequence>
<dbReference type="SMART" id="SM00094">
    <property type="entry name" value="TR_FER"/>
    <property type="match status" value="2"/>
</dbReference>
<dbReference type="GO" id="GO:0003779">
    <property type="term" value="F:actin binding"/>
    <property type="evidence" value="ECO:0007669"/>
    <property type="project" value="InterPro"/>
</dbReference>
<dbReference type="PRINTS" id="PR00422">
    <property type="entry name" value="TRANSFERRIN"/>
</dbReference>
<dbReference type="CDD" id="cd13529">
    <property type="entry name" value="PBP2_transferrin"/>
    <property type="match status" value="2"/>
</dbReference>
<evidence type="ECO:0000256" key="4">
    <source>
        <dbReference type="SAM" id="MobiDB-lite"/>
    </source>
</evidence>
<organism evidence="6 7">
    <name type="scientific">Intoshia linei</name>
    <dbReference type="NCBI Taxonomy" id="1819745"/>
    <lineage>
        <taxon>Eukaryota</taxon>
        <taxon>Metazoa</taxon>
        <taxon>Spiralia</taxon>
        <taxon>Lophotrochozoa</taxon>
        <taxon>Mesozoa</taxon>
        <taxon>Orthonectida</taxon>
        <taxon>Rhopaluridae</taxon>
        <taxon>Intoshia</taxon>
    </lineage>
</organism>
<proteinExistence type="predicted"/>
<reference evidence="6 7" key="1">
    <citation type="submission" date="2016-04" db="EMBL/GenBank/DDBJ databases">
        <title>The genome of Intoshia linei affirms orthonectids as highly simplified spiralians.</title>
        <authorList>
            <person name="Mikhailov K.V."/>
            <person name="Slusarev G.S."/>
            <person name="Nikitin M.A."/>
            <person name="Logacheva M.D."/>
            <person name="Penin A."/>
            <person name="Aleoshin V."/>
            <person name="Panchin Y.V."/>
        </authorList>
    </citation>
    <scope>NUCLEOTIDE SEQUENCE [LARGE SCALE GENOMIC DNA]</scope>
    <source>
        <strain evidence="6">Intl2013</strain>
        <tissue evidence="6">Whole animal</tissue>
    </source>
</reference>
<dbReference type="SUPFAM" id="SSF109885">
    <property type="entry name" value="I/LWEQ domain"/>
    <property type="match status" value="1"/>
</dbReference>
<dbReference type="InterPro" id="IPR002558">
    <property type="entry name" value="ILWEQ_dom"/>
</dbReference>
<dbReference type="InterPro" id="IPR001156">
    <property type="entry name" value="Transferrin-like_dom"/>
</dbReference>
<gene>
    <name evidence="6" type="ORF">A3Q56_06902</name>
</gene>
<dbReference type="Gene3D" id="3.40.190.10">
    <property type="entry name" value="Periplasmic binding protein-like II"/>
    <property type="match status" value="4"/>
</dbReference>
<keyword evidence="3" id="KW-0175">Coiled coil</keyword>
<dbReference type="AlphaFoldDB" id="A0A177AV50"/>
<evidence type="ECO:0000256" key="2">
    <source>
        <dbReference type="ARBA" id="ARBA00022490"/>
    </source>
</evidence>
<feature type="non-terminal residue" evidence="6">
    <location>
        <position position="973"/>
    </location>
</feature>
<feature type="domain" description="Transferrin-like" evidence="5">
    <location>
        <begin position="352"/>
        <end position="668"/>
    </location>
</feature>
<accession>A0A177AV50</accession>
<dbReference type="GO" id="GO:0045047">
    <property type="term" value="P:protein targeting to ER"/>
    <property type="evidence" value="ECO:0007669"/>
    <property type="project" value="TreeGrafter"/>
</dbReference>
<dbReference type="Proteomes" id="UP000078046">
    <property type="component" value="Unassembled WGS sequence"/>
</dbReference>
<evidence type="ECO:0000256" key="1">
    <source>
        <dbReference type="ARBA" id="ARBA00004496"/>
    </source>
</evidence>
<evidence type="ECO:0000313" key="7">
    <source>
        <dbReference type="Proteomes" id="UP000078046"/>
    </source>
</evidence>
<evidence type="ECO:0000313" key="6">
    <source>
        <dbReference type="EMBL" id="OAF65402.1"/>
    </source>
</evidence>
<dbReference type="Pfam" id="PF00405">
    <property type="entry name" value="Transferrin"/>
    <property type="match status" value="2"/>
</dbReference>
<keyword evidence="2" id="KW-0963">Cytoplasm</keyword>
<dbReference type="GO" id="GO:0005785">
    <property type="term" value="C:signal recognition particle receptor complex"/>
    <property type="evidence" value="ECO:0007669"/>
    <property type="project" value="TreeGrafter"/>
</dbReference>
<comment type="caution">
    <text evidence="6">The sequence shown here is derived from an EMBL/GenBank/DDBJ whole genome shotgun (WGS) entry which is preliminary data.</text>
</comment>
<dbReference type="PANTHER" id="PTHR11485">
    <property type="entry name" value="TRANSFERRIN"/>
    <property type="match status" value="1"/>
</dbReference>
<keyword evidence="7" id="KW-1185">Reference proteome</keyword>
<dbReference type="EMBL" id="LWCA01001311">
    <property type="protein sequence ID" value="OAF65402.1"/>
    <property type="molecule type" value="Genomic_DNA"/>
</dbReference>
<dbReference type="InterPro" id="IPR035964">
    <property type="entry name" value="I/LWEQ_dom_sf"/>
</dbReference>
<dbReference type="PANTHER" id="PTHR11485:SF29">
    <property type="entry name" value="TRANSFERRIN 2"/>
    <property type="match status" value="1"/>
</dbReference>
<evidence type="ECO:0000256" key="3">
    <source>
        <dbReference type="SAM" id="Coils"/>
    </source>
</evidence>
<dbReference type="SUPFAM" id="SSF53850">
    <property type="entry name" value="Periplasmic binding protein-like II"/>
    <property type="match status" value="2"/>
</dbReference>
<evidence type="ECO:0000259" key="5">
    <source>
        <dbReference type="PROSITE" id="PS51408"/>
    </source>
</evidence>